<reference evidence="4" key="1">
    <citation type="journal article" date="2021" name="PeerJ">
        <title>Extensive microbial diversity within the chicken gut microbiome revealed by metagenomics and culture.</title>
        <authorList>
            <person name="Gilroy R."/>
            <person name="Ravi A."/>
            <person name="Getino M."/>
            <person name="Pursley I."/>
            <person name="Horton D.L."/>
            <person name="Alikhan N.F."/>
            <person name="Baker D."/>
            <person name="Gharbi K."/>
            <person name="Hall N."/>
            <person name="Watson M."/>
            <person name="Adriaenssens E.M."/>
            <person name="Foster-Nyarko E."/>
            <person name="Jarju S."/>
            <person name="Secka A."/>
            <person name="Antonio M."/>
            <person name="Oren A."/>
            <person name="Chaudhuri R.R."/>
            <person name="La Ragione R."/>
            <person name="Hildebrand F."/>
            <person name="Pallen M.J."/>
        </authorList>
    </citation>
    <scope>NUCLEOTIDE SEQUENCE</scope>
    <source>
        <strain evidence="4">CHK124-7917</strain>
    </source>
</reference>
<dbReference type="EMBL" id="DYWQ01000156">
    <property type="protein sequence ID" value="HJF46131.1"/>
    <property type="molecule type" value="Genomic_DNA"/>
</dbReference>
<dbReference type="InterPro" id="IPR050678">
    <property type="entry name" value="DNA_Partitioning_ATPase"/>
</dbReference>
<dbReference type="InterPro" id="IPR027417">
    <property type="entry name" value="P-loop_NTPase"/>
</dbReference>
<dbReference type="Pfam" id="PF10609">
    <property type="entry name" value="ParA"/>
    <property type="match status" value="1"/>
</dbReference>
<feature type="region of interest" description="Disordered" evidence="3">
    <location>
        <begin position="171"/>
        <end position="190"/>
    </location>
</feature>
<gene>
    <name evidence="4" type="ORF">K8U72_10195</name>
</gene>
<dbReference type="Gene3D" id="3.40.50.300">
    <property type="entry name" value="P-loop containing nucleotide triphosphate hydrolases"/>
    <property type="match status" value="1"/>
</dbReference>
<dbReference type="RefSeq" id="WP_274959697.1">
    <property type="nucleotide sequence ID" value="NZ_DYWQ01000156.1"/>
</dbReference>
<comment type="caution">
    <text evidence="4">The sequence shown here is derived from an EMBL/GenBank/DDBJ whole genome shotgun (WGS) entry which is preliminary data.</text>
</comment>
<protein>
    <submittedName>
        <fullName evidence="4">ParA family protein</fullName>
    </submittedName>
</protein>
<dbReference type="Proteomes" id="UP000697330">
    <property type="component" value="Unassembled WGS sequence"/>
</dbReference>
<dbReference type="InterPro" id="IPR033756">
    <property type="entry name" value="YlxH/NBP35"/>
</dbReference>
<evidence type="ECO:0000313" key="5">
    <source>
        <dbReference type="Proteomes" id="UP000697330"/>
    </source>
</evidence>
<reference evidence="4" key="2">
    <citation type="submission" date="2021-09" db="EMBL/GenBank/DDBJ databases">
        <authorList>
            <person name="Gilroy R."/>
        </authorList>
    </citation>
    <scope>NUCLEOTIDE SEQUENCE</scope>
    <source>
        <strain evidence="4">CHK124-7917</strain>
    </source>
</reference>
<sequence>MPKRRHKKTVTVVNRKGGVGKSFIADEIAWALERDGVACAFWDFDGQGGTGHETSDAEEREAAEVYVVDTPGAITRQMRDLLKQTDVAVVPVTPVGSDVSATEYTMDVVESACPKAAKIVVVNAWTRFRTARAFEECADAWRSRGWEVRYVPHAEAVRRARDAGRSVCDVAGAARPQGPSRSFASASRGW</sequence>
<dbReference type="GO" id="GO:0005524">
    <property type="term" value="F:ATP binding"/>
    <property type="evidence" value="ECO:0007669"/>
    <property type="project" value="UniProtKB-KW"/>
</dbReference>
<proteinExistence type="predicted"/>
<keyword evidence="2" id="KW-0067">ATP-binding</keyword>
<evidence type="ECO:0000256" key="1">
    <source>
        <dbReference type="ARBA" id="ARBA00022741"/>
    </source>
</evidence>
<dbReference type="PANTHER" id="PTHR13696:SF99">
    <property type="entry name" value="COBYRINIC ACID AC-DIAMIDE SYNTHASE"/>
    <property type="match status" value="1"/>
</dbReference>
<name>A0A921GH26_9ACTN</name>
<dbReference type="AlphaFoldDB" id="A0A921GH26"/>
<keyword evidence="1" id="KW-0547">Nucleotide-binding</keyword>
<feature type="compositionally biased region" description="Polar residues" evidence="3">
    <location>
        <begin position="179"/>
        <end position="190"/>
    </location>
</feature>
<organism evidence="4 5">
    <name type="scientific">Thermophilibacter provencensis</name>
    <dbReference type="NCBI Taxonomy" id="1852386"/>
    <lineage>
        <taxon>Bacteria</taxon>
        <taxon>Bacillati</taxon>
        <taxon>Actinomycetota</taxon>
        <taxon>Coriobacteriia</taxon>
        <taxon>Coriobacteriales</taxon>
        <taxon>Atopobiaceae</taxon>
        <taxon>Thermophilibacter</taxon>
    </lineage>
</organism>
<dbReference type="PANTHER" id="PTHR13696">
    <property type="entry name" value="P-LOOP CONTAINING NUCLEOSIDE TRIPHOSPHATE HYDROLASE"/>
    <property type="match status" value="1"/>
</dbReference>
<dbReference type="CDD" id="cd02042">
    <property type="entry name" value="ParAB_family"/>
    <property type="match status" value="1"/>
</dbReference>
<evidence type="ECO:0000313" key="4">
    <source>
        <dbReference type="EMBL" id="HJF46131.1"/>
    </source>
</evidence>
<accession>A0A921GH26</accession>
<dbReference type="SUPFAM" id="SSF52540">
    <property type="entry name" value="P-loop containing nucleoside triphosphate hydrolases"/>
    <property type="match status" value="1"/>
</dbReference>
<evidence type="ECO:0000256" key="3">
    <source>
        <dbReference type="SAM" id="MobiDB-lite"/>
    </source>
</evidence>
<evidence type="ECO:0000256" key="2">
    <source>
        <dbReference type="ARBA" id="ARBA00022840"/>
    </source>
</evidence>